<evidence type="ECO:0000313" key="2">
    <source>
        <dbReference type="Proteomes" id="UP001054252"/>
    </source>
</evidence>
<protein>
    <recommendedName>
        <fullName evidence="3">Reverse transcriptase domain-containing protein</fullName>
    </recommendedName>
</protein>
<dbReference type="EMBL" id="BPVZ01000060">
    <property type="protein sequence ID" value="GKV22549.1"/>
    <property type="molecule type" value="Genomic_DNA"/>
</dbReference>
<proteinExistence type="predicted"/>
<gene>
    <name evidence="1" type="ORF">SLEP1_g32411</name>
</gene>
<sequence>MHLKQWNKDVLGNIDSQLDEALKNIEAIDIKCEGQDITEDDMLKRKEGFANLWQCLKKKESLWRQKSRASWIKDRNANSHFFHRITNGRRQRNMIHGVDDKGTWIDDPNQVKLIILDHFKNQFSSQPQNRPSLEHIFSNSLSRKDREMLEAEFTNEEIKEAVFSCASDKAPGPDSFNFHFIKSVWSTIEGDITNFIKEFHKYGRLVRGINASYITLVPKKKNPTTFKEYRPISMVGSLYKILAKVLANRLRKVIGKVINMTQSTFVEGR</sequence>
<reference evidence="1 2" key="1">
    <citation type="journal article" date="2021" name="Commun. Biol.">
        <title>The genome of Shorea leprosula (Dipterocarpaceae) highlights the ecological relevance of drought in aseasonal tropical rainforests.</title>
        <authorList>
            <person name="Ng K.K.S."/>
            <person name="Kobayashi M.J."/>
            <person name="Fawcett J.A."/>
            <person name="Hatakeyama M."/>
            <person name="Paape T."/>
            <person name="Ng C.H."/>
            <person name="Ang C.C."/>
            <person name="Tnah L.H."/>
            <person name="Lee C.T."/>
            <person name="Nishiyama T."/>
            <person name="Sese J."/>
            <person name="O'Brien M.J."/>
            <person name="Copetti D."/>
            <person name="Mohd Noor M.I."/>
            <person name="Ong R.C."/>
            <person name="Putra M."/>
            <person name="Sireger I.Z."/>
            <person name="Indrioko S."/>
            <person name="Kosugi Y."/>
            <person name="Izuno A."/>
            <person name="Isagi Y."/>
            <person name="Lee S.L."/>
            <person name="Shimizu K.K."/>
        </authorList>
    </citation>
    <scope>NUCLEOTIDE SEQUENCE [LARGE SCALE GENOMIC DNA]</scope>
    <source>
        <strain evidence="1">214</strain>
    </source>
</reference>
<organism evidence="1 2">
    <name type="scientific">Rubroshorea leprosula</name>
    <dbReference type="NCBI Taxonomy" id="152421"/>
    <lineage>
        <taxon>Eukaryota</taxon>
        <taxon>Viridiplantae</taxon>
        <taxon>Streptophyta</taxon>
        <taxon>Embryophyta</taxon>
        <taxon>Tracheophyta</taxon>
        <taxon>Spermatophyta</taxon>
        <taxon>Magnoliopsida</taxon>
        <taxon>eudicotyledons</taxon>
        <taxon>Gunneridae</taxon>
        <taxon>Pentapetalae</taxon>
        <taxon>rosids</taxon>
        <taxon>malvids</taxon>
        <taxon>Malvales</taxon>
        <taxon>Dipterocarpaceae</taxon>
        <taxon>Rubroshorea</taxon>
    </lineage>
</organism>
<dbReference type="AlphaFoldDB" id="A0AAV5KDE1"/>
<evidence type="ECO:0000313" key="1">
    <source>
        <dbReference type="EMBL" id="GKV22549.1"/>
    </source>
</evidence>
<comment type="caution">
    <text evidence="1">The sequence shown here is derived from an EMBL/GenBank/DDBJ whole genome shotgun (WGS) entry which is preliminary data.</text>
</comment>
<accession>A0AAV5KDE1</accession>
<evidence type="ECO:0008006" key="3">
    <source>
        <dbReference type="Google" id="ProtNLM"/>
    </source>
</evidence>
<dbReference type="InterPro" id="IPR052343">
    <property type="entry name" value="Retrotransposon-Effector_Assoc"/>
</dbReference>
<dbReference type="PANTHER" id="PTHR46890">
    <property type="entry name" value="NON-LTR RETROLELEMENT REVERSE TRANSCRIPTASE-LIKE PROTEIN-RELATED"/>
    <property type="match status" value="1"/>
</dbReference>
<dbReference type="PANTHER" id="PTHR46890:SF48">
    <property type="entry name" value="RNA-DIRECTED DNA POLYMERASE"/>
    <property type="match status" value="1"/>
</dbReference>
<name>A0AAV5KDE1_9ROSI</name>
<keyword evidence="2" id="KW-1185">Reference proteome</keyword>
<dbReference type="Proteomes" id="UP001054252">
    <property type="component" value="Unassembled WGS sequence"/>
</dbReference>